<dbReference type="EMBL" id="PQXN01000019">
    <property type="protein sequence ID" value="TGO62477.1"/>
    <property type="molecule type" value="Genomic_DNA"/>
</dbReference>
<evidence type="ECO:0000256" key="1">
    <source>
        <dbReference type="SAM" id="Phobius"/>
    </source>
</evidence>
<reference evidence="2 3" key="1">
    <citation type="submission" date="2017-12" db="EMBL/GenBank/DDBJ databases">
        <title>Comparative genomics of Botrytis spp.</title>
        <authorList>
            <person name="Valero-Jimenez C.A."/>
            <person name="Tapia P."/>
            <person name="Veloso J."/>
            <person name="Silva-Moreno E."/>
            <person name="Staats M."/>
            <person name="Valdes J.H."/>
            <person name="Van Kan J.A.L."/>
        </authorList>
    </citation>
    <scope>NUCLEOTIDE SEQUENCE [LARGE SCALE GENOMIC DNA]</scope>
    <source>
        <strain evidence="2 3">MUCL11595</strain>
    </source>
</reference>
<name>A0A4Z1J0Q7_9HELO</name>
<keyword evidence="1" id="KW-1133">Transmembrane helix</keyword>
<protein>
    <submittedName>
        <fullName evidence="2">Uncharacterized protein</fullName>
    </submittedName>
</protein>
<comment type="caution">
    <text evidence="2">The sequence shown here is derived from an EMBL/GenBank/DDBJ whole genome shotgun (WGS) entry which is preliminary data.</text>
</comment>
<gene>
    <name evidence="2" type="ORF">BCON_0019g00120</name>
</gene>
<feature type="transmembrane region" description="Helical" evidence="1">
    <location>
        <begin position="6"/>
        <end position="26"/>
    </location>
</feature>
<keyword evidence="3" id="KW-1185">Reference proteome</keyword>
<sequence>MILDNTLAIVFGIASITIPTFAAIILRQRTSVHHPSGDLEQYAHQPPREYMMMEEFRSVDKGKEEDEEDKKSTDGIRIFGLRLVYIKGARMLAGLRDLSPMFDAVSDCMFGV</sequence>
<dbReference type="Proteomes" id="UP000297527">
    <property type="component" value="Unassembled WGS sequence"/>
</dbReference>
<keyword evidence="1" id="KW-0812">Transmembrane</keyword>
<dbReference type="OrthoDB" id="3548380at2759"/>
<proteinExistence type="predicted"/>
<dbReference type="AlphaFoldDB" id="A0A4Z1J0Q7"/>
<organism evidence="2 3">
    <name type="scientific">Botryotinia convoluta</name>
    <dbReference type="NCBI Taxonomy" id="54673"/>
    <lineage>
        <taxon>Eukaryota</taxon>
        <taxon>Fungi</taxon>
        <taxon>Dikarya</taxon>
        <taxon>Ascomycota</taxon>
        <taxon>Pezizomycotina</taxon>
        <taxon>Leotiomycetes</taxon>
        <taxon>Helotiales</taxon>
        <taxon>Sclerotiniaceae</taxon>
        <taxon>Botryotinia</taxon>
    </lineage>
</organism>
<evidence type="ECO:0000313" key="2">
    <source>
        <dbReference type="EMBL" id="TGO62477.1"/>
    </source>
</evidence>
<evidence type="ECO:0000313" key="3">
    <source>
        <dbReference type="Proteomes" id="UP000297527"/>
    </source>
</evidence>
<keyword evidence="1" id="KW-0472">Membrane</keyword>
<accession>A0A4Z1J0Q7</accession>